<dbReference type="NCBIfam" id="NF005932">
    <property type="entry name" value="PRK07956.1"/>
    <property type="match status" value="1"/>
</dbReference>
<organism evidence="17">
    <name type="scientific">candidate division WOR-3 bacterium</name>
    <dbReference type="NCBI Taxonomy" id="2052148"/>
    <lineage>
        <taxon>Bacteria</taxon>
        <taxon>Bacteria division WOR-3</taxon>
    </lineage>
</organism>
<keyword evidence="9 14" id="KW-0460">Magnesium</keyword>
<keyword evidence="14" id="KW-0464">Manganese</keyword>
<dbReference type="GO" id="GO:0003677">
    <property type="term" value="F:DNA binding"/>
    <property type="evidence" value="ECO:0007669"/>
    <property type="project" value="InterPro"/>
</dbReference>
<dbReference type="Pfam" id="PF14520">
    <property type="entry name" value="HHH_5"/>
    <property type="match status" value="1"/>
</dbReference>
<dbReference type="InterPro" id="IPR033136">
    <property type="entry name" value="DNA_ligase_CS"/>
</dbReference>
<feature type="binding site" evidence="14">
    <location>
        <position position="172"/>
    </location>
    <ligand>
        <name>NAD(+)</name>
        <dbReference type="ChEBI" id="CHEBI:57540"/>
    </ligand>
</feature>
<dbReference type="SMART" id="SM00292">
    <property type="entry name" value="BRCT"/>
    <property type="match status" value="1"/>
</dbReference>
<dbReference type="InterPro" id="IPR013839">
    <property type="entry name" value="DNAligase_adenylation"/>
</dbReference>
<dbReference type="HAMAP" id="MF_01588">
    <property type="entry name" value="DNA_ligase_A"/>
    <property type="match status" value="1"/>
</dbReference>
<comment type="cofactor">
    <cofactor evidence="14">
        <name>Mg(2+)</name>
        <dbReference type="ChEBI" id="CHEBI:18420"/>
    </cofactor>
    <cofactor evidence="14">
        <name>Mn(2+)</name>
        <dbReference type="ChEBI" id="CHEBI:29035"/>
    </cofactor>
</comment>
<dbReference type="NCBIfam" id="TIGR00575">
    <property type="entry name" value="dnlj"/>
    <property type="match status" value="1"/>
</dbReference>
<dbReference type="InterPro" id="IPR004150">
    <property type="entry name" value="NAD_DNA_ligase_OB"/>
</dbReference>
<dbReference type="Gene3D" id="3.30.470.30">
    <property type="entry name" value="DNA ligase/mRNA capping enzyme"/>
    <property type="match status" value="1"/>
</dbReference>
<keyword evidence="6 14" id="KW-0479">Metal-binding</keyword>
<comment type="catalytic activity">
    <reaction evidence="12 14 15">
        <text>NAD(+) + (deoxyribonucleotide)n-3'-hydroxyl + 5'-phospho-(deoxyribonucleotide)m = (deoxyribonucleotide)n+m + AMP + beta-nicotinamide D-nucleotide.</text>
        <dbReference type="EC" id="6.5.1.2"/>
    </reaction>
</comment>
<feature type="binding site" evidence="14">
    <location>
        <position position="400"/>
    </location>
    <ligand>
        <name>Zn(2+)</name>
        <dbReference type="ChEBI" id="CHEBI:29105"/>
    </ligand>
</feature>
<dbReference type="AlphaFoldDB" id="A0A7C3J605"/>
<dbReference type="PIRSF" id="PIRSF001604">
    <property type="entry name" value="LigA"/>
    <property type="match status" value="1"/>
</dbReference>
<feature type="binding site" evidence="14">
    <location>
        <begin position="83"/>
        <end position="84"/>
    </location>
    <ligand>
        <name>NAD(+)</name>
        <dbReference type="ChEBI" id="CHEBI:57540"/>
    </ligand>
</feature>
<feature type="binding site" evidence="14">
    <location>
        <position position="397"/>
    </location>
    <ligand>
        <name>Zn(2+)</name>
        <dbReference type="ChEBI" id="CHEBI:29105"/>
    </ligand>
</feature>
<dbReference type="PANTHER" id="PTHR23389">
    <property type="entry name" value="CHROMOSOME TRANSMISSION FIDELITY FACTOR 18"/>
    <property type="match status" value="1"/>
</dbReference>
<sequence>MKENQIKETIESLRKEIEKYDYHYYVLNQPLIDDYEYDKLYHKLLELEKKYPQFYSPSSPTQRVSERNIENFEKFEHKPKMFSLDNTYSDGEVLDFDRRIKTIIGDDFSYVVEPKIDGVAVSIIYKDGIFFKGLTRGDGNIGDDVSENIKTIRELPLTLEKKFDGELIIRGEVFFTKDRFSKIQDIYSFSNARNAAAGTLKLLSPKEVSKRGLSVRIHTVVTEIEKTHTDSLKYLKALKIPVVEKFYLAENIKEVLDIKERFKNERYSLPYETDGIVIKVNQLELREKIGYTSKSPRWAFAFKYEPERAVTKLLSVSFQVGRTGVVTPVANLEPVFISGSTVKRSTLHNFDEIERLDLMVNDYVLIEKSGEIIPKVIKVIKEKRSQDCQKIEKPKDCPSCGQKLVQYEGEVALRCINKNCPAQIELSLLHFCSKSGMNIENLGEMMVKKLLEYNLVKTIPDIYRLNYEKLFKIPRIKEKSAKNILDSIEKSKRTTLKRFIYSLGIKNVGEFLSEKLSENFGNIDDLINADFESIRKIEGVGDETAKNIILFFKNEENLHLIKELKELGISFEKRSKKDILEGKSFVVTGSLKNFTRDEIKETILENGGTFSENISKKTDYLIVGLEPGSKFEKAKKLGVKIIDEDEFLKMLRKR</sequence>
<evidence type="ECO:0000256" key="2">
    <source>
        <dbReference type="ARBA" id="ARBA00012722"/>
    </source>
</evidence>
<evidence type="ECO:0000256" key="6">
    <source>
        <dbReference type="ARBA" id="ARBA00022723"/>
    </source>
</evidence>
<feature type="binding site" evidence="14">
    <location>
        <position position="303"/>
    </location>
    <ligand>
        <name>NAD(+)</name>
        <dbReference type="ChEBI" id="CHEBI:57540"/>
    </ligand>
</feature>
<dbReference type="GO" id="GO:0006260">
    <property type="term" value="P:DNA replication"/>
    <property type="evidence" value="ECO:0007669"/>
    <property type="project" value="UniProtKB-KW"/>
</dbReference>
<dbReference type="Gene3D" id="1.10.287.610">
    <property type="entry name" value="Helix hairpin bin"/>
    <property type="match status" value="1"/>
</dbReference>
<dbReference type="PROSITE" id="PS50172">
    <property type="entry name" value="BRCT"/>
    <property type="match status" value="1"/>
</dbReference>
<evidence type="ECO:0000259" key="16">
    <source>
        <dbReference type="PROSITE" id="PS50172"/>
    </source>
</evidence>
<accession>A0A7C3J605</accession>
<dbReference type="SUPFAM" id="SSF52113">
    <property type="entry name" value="BRCT domain"/>
    <property type="match status" value="1"/>
</dbReference>
<dbReference type="EMBL" id="DSTT01000003">
    <property type="protein sequence ID" value="HFK23572.1"/>
    <property type="molecule type" value="Genomic_DNA"/>
</dbReference>
<comment type="function">
    <text evidence="1 14">DNA ligase that catalyzes the formation of phosphodiester linkages between 5'-phosphoryl and 3'-hydroxyl groups in double-stranded DNA using NAD as a coenzyme and as the energy source for the reaction. It is essential for DNA replication and repair of damaged DNA.</text>
</comment>
<dbReference type="GO" id="GO:0006281">
    <property type="term" value="P:DNA repair"/>
    <property type="evidence" value="ECO:0007669"/>
    <property type="project" value="UniProtKB-KW"/>
</dbReference>
<dbReference type="PROSITE" id="PS01055">
    <property type="entry name" value="DNA_LIGASE_N1"/>
    <property type="match status" value="1"/>
</dbReference>
<keyword evidence="10 14" id="KW-0520">NAD</keyword>
<dbReference type="InterPro" id="IPR001357">
    <property type="entry name" value="BRCT_dom"/>
</dbReference>
<evidence type="ECO:0000256" key="4">
    <source>
        <dbReference type="ARBA" id="ARBA00022598"/>
    </source>
</evidence>
<dbReference type="InterPro" id="IPR001679">
    <property type="entry name" value="DNA_ligase"/>
</dbReference>
<dbReference type="Pfam" id="PF12826">
    <property type="entry name" value="HHH_2"/>
    <property type="match status" value="1"/>
</dbReference>
<comment type="caution">
    <text evidence="17">The sequence shown here is derived from an EMBL/GenBank/DDBJ whole genome shotgun (WGS) entry which is preliminary data.</text>
</comment>
<dbReference type="InterPro" id="IPR018239">
    <property type="entry name" value="DNA_ligase_AS"/>
</dbReference>
<evidence type="ECO:0000256" key="13">
    <source>
        <dbReference type="ARBA" id="ARBA00060881"/>
    </source>
</evidence>
<dbReference type="Gene3D" id="6.20.10.30">
    <property type="match status" value="1"/>
</dbReference>
<dbReference type="Pfam" id="PF01653">
    <property type="entry name" value="DNA_ligase_aden"/>
    <property type="match status" value="1"/>
</dbReference>
<evidence type="ECO:0000256" key="11">
    <source>
        <dbReference type="ARBA" id="ARBA00023204"/>
    </source>
</evidence>
<keyword evidence="7 14" id="KW-0227">DNA damage</keyword>
<gene>
    <name evidence="14 17" type="primary">ligA</name>
    <name evidence="17" type="ORF">ENS15_02825</name>
</gene>
<dbReference type="SUPFAM" id="SSF47781">
    <property type="entry name" value="RuvA domain 2-like"/>
    <property type="match status" value="1"/>
</dbReference>
<protein>
    <recommendedName>
        <fullName evidence="3 14">DNA ligase</fullName>
        <ecNumber evidence="2 14">6.5.1.2</ecNumber>
    </recommendedName>
    <alternativeName>
        <fullName evidence="14">Polydeoxyribonucleotide synthase [NAD(+)]</fullName>
    </alternativeName>
</protein>
<keyword evidence="4 14" id="KW-0436">Ligase</keyword>
<dbReference type="InterPro" id="IPR003583">
    <property type="entry name" value="Hlx-hairpin-Hlx_DNA-bd_motif"/>
</dbReference>
<evidence type="ECO:0000313" key="17">
    <source>
        <dbReference type="EMBL" id="HFK23572.1"/>
    </source>
</evidence>
<evidence type="ECO:0000256" key="7">
    <source>
        <dbReference type="ARBA" id="ARBA00022763"/>
    </source>
</evidence>
<evidence type="ECO:0000256" key="3">
    <source>
        <dbReference type="ARBA" id="ARBA00013308"/>
    </source>
</evidence>
<dbReference type="InterPro" id="IPR010994">
    <property type="entry name" value="RuvA_2-like"/>
</dbReference>
<reference evidence="17" key="1">
    <citation type="journal article" date="2020" name="mSystems">
        <title>Genome- and Community-Level Interaction Insights into Carbon Utilization and Element Cycling Functions of Hydrothermarchaeota in Hydrothermal Sediment.</title>
        <authorList>
            <person name="Zhou Z."/>
            <person name="Liu Y."/>
            <person name="Xu W."/>
            <person name="Pan J."/>
            <person name="Luo Z.H."/>
            <person name="Li M."/>
        </authorList>
    </citation>
    <scope>NUCLEOTIDE SEQUENCE [LARGE SCALE GENOMIC DNA]</scope>
    <source>
        <strain evidence="17">SpSt-464</strain>
    </source>
</reference>
<proteinExistence type="inferred from homology"/>
<dbReference type="InterPro" id="IPR004149">
    <property type="entry name" value="Znf_DNAligase_C4"/>
</dbReference>
<dbReference type="FunFam" id="1.10.150.20:FF:000007">
    <property type="entry name" value="DNA ligase"/>
    <property type="match status" value="1"/>
</dbReference>
<keyword evidence="11 14" id="KW-0234">DNA repair</keyword>
<dbReference type="SUPFAM" id="SSF50249">
    <property type="entry name" value="Nucleic acid-binding proteins"/>
    <property type="match status" value="1"/>
</dbReference>
<dbReference type="CDD" id="cd17748">
    <property type="entry name" value="BRCT_DNA_ligase_like"/>
    <property type="match status" value="1"/>
</dbReference>
<evidence type="ECO:0000256" key="1">
    <source>
        <dbReference type="ARBA" id="ARBA00004067"/>
    </source>
</evidence>
<feature type="binding site" evidence="14">
    <location>
        <position position="136"/>
    </location>
    <ligand>
        <name>NAD(+)</name>
        <dbReference type="ChEBI" id="CHEBI:57540"/>
    </ligand>
</feature>
<dbReference type="PANTHER" id="PTHR23389:SF9">
    <property type="entry name" value="DNA LIGASE"/>
    <property type="match status" value="1"/>
</dbReference>
<evidence type="ECO:0000256" key="12">
    <source>
        <dbReference type="ARBA" id="ARBA00034005"/>
    </source>
</evidence>
<dbReference type="Pfam" id="PF00533">
    <property type="entry name" value="BRCT"/>
    <property type="match status" value="1"/>
</dbReference>
<evidence type="ECO:0000256" key="8">
    <source>
        <dbReference type="ARBA" id="ARBA00022833"/>
    </source>
</evidence>
<dbReference type="InterPro" id="IPR012340">
    <property type="entry name" value="NA-bd_OB-fold"/>
</dbReference>
<feature type="domain" description="BRCT" evidence="16">
    <location>
        <begin position="575"/>
        <end position="654"/>
    </location>
</feature>
<dbReference type="GO" id="GO:0005829">
    <property type="term" value="C:cytosol"/>
    <property type="evidence" value="ECO:0007669"/>
    <property type="project" value="TreeGrafter"/>
</dbReference>
<dbReference type="SUPFAM" id="SSF56091">
    <property type="entry name" value="DNA ligase/mRNA capping enzyme, catalytic domain"/>
    <property type="match status" value="1"/>
</dbReference>
<keyword evidence="8 14" id="KW-0862">Zinc</keyword>
<dbReference type="EC" id="6.5.1.2" evidence="2 14"/>
<dbReference type="InterPro" id="IPR041663">
    <property type="entry name" value="DisA/LigA_HHH"/>
</dbReference>
<dbReference type="SMART" id="SM00278">
    <property type="entry name" value="HhH1"/>
    <property type="match status" value="2"/>
</dbReference>
<dbReference type="Pfam" id="PF22745">
    <property type="entry name" value="Nlig-Ia"/>
    <property type="match status" value="1"/>
</dbReference>
<dbReference type="InterPro" id="IPR013840">
    <property type="entry name" value="DNAligase_N"/>
</dbReference>
<dbReference type="FunFam" id="2.40.50.140:FF:000012">
    <property type="entry name" value="DNA ligase"/>
    <property type="match status" value="1"/>
</dbReference>
<name>A0A7C3J605_UNCW3</name>
<dbReference type="Pfam" id="PF03120">
    <property type="entry name" value="OB_DNA_ligase"/>
    <property type="match status" value="1"/>
</dbReference>
<dbReference type="InterPro" id="IPR036420">
    <property type="entry name" value="BRCT_dom_sf"/>
</dbReference>
<dbReference type="SMART" id="SM00532">
    <property type="entry name" value="LIGANc"/>
    <property type="match status" value="1"/>
</dbReference>
<dbReference type="FunFam" id="1.10.150.20:FF:000006">
    <property type="entry name" value="DNA ligase"/>
    <property type="match status" value="1"/>
</dbReference>
<dbReference type="Pfam" id="PF03119">
    <property type="entry name" value="DNA_ligase_ZBD"/>
    <property type="match status" value="1"/>
</dbReference>
<dbReference type="Gene3D" id="1.10.150.20">
    <property type="entry name" value="5' to 3' exonuclease, C-terminal subdomain"/>
    <property type="match status" value="2"/>
</dbReference>
<evidence type="ECO:0000256" key="14">
    <source>
        <dbReference type="HAMAP-Rule" id="MF_01588"/>
    </source>
</evidence>
<dbReference type="CDD" id="cd00114">
    <property type="entry name" value="LIGANc"/>
    <property type="match status" value="1"/>
</dbReference>
<dbReference type="Gene3D" id="3.40.50.10190">
    <property type="entry name" value="BRCT domain"/>
    <property type="match status" value="1"/>
</dbReference>
<feature type="active site" description="N6-AMP-lysine intermediate" evidence="14">
    <location>
        <position position="115"/>
    </location>
</feature>
<evidence type="ECO:0000256" key="9">
    <source>
        <dbReference type="ARBA" id="ARBA00022842"/>
    </source>
</evidence>
<feature type="binding site" evidence="14">
    <location>
        <position position="279"/>
    </location>
    <ligand>
        <name>NAD(+)</name>
        <dbReference type="ChEBI" id="CHEBI:57540"/>
    </ligand>
</feature>
<keyword evidence="5 14" id="KW-0235">DNA replication</keyword>
<dbReference type="GO" id="GO:0003911">
    <property type="term" value="F:DNA ligase (NAD+) activity"/>
    <property type="evidence" value="ECO:0007669"/>
    <property type="project" value="UniProtKB-UniRule"/>
</dbReference>
<dbReference type="Gene3D" id="2.40.50.140">
    <property type="entry name" value="Nucleic acid-binding proteins"/>
    <property type="match status" value="1"/>
</dbReference>
<evidence type="ECO:0000256" key="5">
    <source>
        <dbReference type="ARBA" id="ARBA00022705"/>
    </source>
</evidence>
<evidence type="ECO:0000256" key="15">
    <source>
        <dbReference type="RuleBase" id="RU000618"/>
    </source>
</evidence>
<evidence type="ECO:0000256" key="10">
    <source>
        <dbReference type="ARBA" id="ARBA00023027"/>
    </source>
</evidence>
<feature type="binding site" evidence="14">
    <location>
        <position position="113"/>
    </location>
    <ligand>
        <name>NAD(+)</name>
        <dbReference type="ChEBI" id="CHEBI:57540"/>
    </ligand>
</feature>
<feature type="binding site" evidence="14">
    <location>
        <position position="420"/>
    </location>
    <ligand>
        <name>Zn(2+)</name>
        <dbReference type="ChEBI" id="CHEBI:29105"/>
    </ligand>
</feature>
<comment type="similarity">
    <text evidence="13 14">Belongs to the NAD-dependent DNA ligase family. LigA subfamily.</text>
</comment>
<feature type="binding site" evidence="14">
    <location>
        <position position="415"/>
    </location>
    <ligand>
        <name>Zn(2+)</name>
        <dbReference type="ChEBI" id="CHEBI:29105"/>
    </ligand>
</feature>
<dbReference type="PROSITE" id="PS01056">
    <property type="entry name" value="DNA_LIGASE_N2"/>
    <property type="match status" value="1"/>
</dbReference>
<dbReference type="GO" id="GO:0046872">
    <property type="term" value="F:metal ion binding"/>
    <property type="evidence" value="ECO:0007669"/>
    <property type="project" value="UniProtKB-KW"/>
</dbReference>
<feature type="binding site" evidence="14">
    <location>
        <begin position="34"/>
        <end position="38"/>
    </location>
    <ligand>
        <name>NAD(+)</name>
        <dbReference type="ChEBI" id="CHEBI:57540"/>
    </ligand>
</feature>